<protein>
    <submittedName>
        <fullName evidence="1">Uncharacterized protein</fullName>
    </submittedName>
</protein>
<dbReference type="Proteomes" id="UP000027002">
    <property type="component" value="Chromosome 1"/>
</dbReference>
<dbReference type="EMBL" id="CP072753">
    <property type="protein sequence ID" value="QUC16105.1"/>
    <property type="molecule type" value="Genomic_DNA"/>
</dbReference>
<name>A0A8E5HIL2_USTVR</name>
<gene>
    <name evidence="1" type="ORF">UV8b_00346</name>
</gene>
<dbReference type="GeneID" id="66061124"/>
<organism evidence="1 2">
    <name type="scientific">Ustilaginoidea virens</name>
    <name type="common">Rice false smut fungus</name>
    <name type="synonym">Villosiclava virens</name>
    <dbReference type="NCBI Taxonomy" id="1159556"/>
    <lineage>
        <taxon>Eukaryota</taxon>
        <taxon>Fungi</taxon>
        <taxon>Dikarya</taxon>
        <taxon>Ascomycota</taxon>
        <taxon>Pezizomycotina</taxon>
        <taxon>Sordariomycetes</taxon>
        <taxon>Hypocreomycetidae</taxon>
        <taxon>Hypocreales</taxon>
        <taxon>Clavicipitaceae</taxon>
        <taxon>Ustilaginoidea</taxon>
    </lineage>
</organism>
<evidence type="ECO:0000313" key="1">
    <source>
        <dbReference type="EMBL" id="QUC16105.1"/>
    </source>
</evidence>
<dbReference type="KEGG" id="uvi:66061124"/>
<accession>A0A8E5HIL2</accession>
<proteinExistence type="predicted"/>
<reference evidence="1" key="1">
    <citation type="submission" date="2020-03" db="EMBL/GenBank/DDBJ databases">
        <title>A mixture of massive structural variations and highly conserved coding sequences in Ustilaginoidea virens genome.</title>
        <authorList>
            <person name="Zhang K."/>
            <person name="Zhao Z."/>
            <person name="Zhang Z."/>
            <person name="Li Y."/>
            <person name="Hsiang T."/>
            <person name="Sun W."/>
        </authorList>
    </citation>
    <scope>NUCLEOTIDE SEQUENCE</scope>
    <source>
        <strain evidence="1">UV-8b</strain>
    </source>
</reference>
<dbReference type="AlphaFoldDB" id="A0A8E5HIL2"/>
<keyword evidence="2" id="KW-1185">Reference proteome</keyword>
<dbReference type="RefSeq" id="XP_042993778.1">
    <property type="nucleotide sequence ID" value="XM_043137844.1"/>
</dbReference>
<evidence type="ECO:0000313" key="2">
    <source>
        <dbReference type="Proteomes" id="UP000027002"/>
    </source>
</evidence>
<sequence length="110" mass="12440">MKSIYLRCQKLSEGRLSPLGLLAEPSGNIGFTGLRLDRMCHHWHYTAGTPSSYNGVDLFQGNDYLRSLFEGRFSPLGLLAEPSGSIGDTGLRLDRTCHHWHYKNRHPELL</sequence>